<dbReference type="InterPro" id="IPR013785">
    <property type="entry name" value="Aldolase_TIM"/>
</dbReference>
<feature type="domain" description="Pyruvate carboxyltransferase" evidence="7">
    <location>
        <begin position="6"/>
        <end position="273"/>
    </location>
</feature>
<keyword evidence="5 8" id="KW-0456">Lyase</keyword>
<evidence type="ECO:0000256" key="2">
    <source>
        <dbReference type="ARBA" id="ARBA00009405"/>
    </source>
</evidence>
<comment type="caution">
    <text evidence="8">The sequence shown here is derived from an EMBL/GenBank/DDBJ whole genome shotgun (WGS) entry which is preliminary data.</text>
</comment>
<dbReference type="STRING" id="1452487.AVW16_07250"/>
<evidence type="ECO:0000256" key="3">
    <source>
        <dbReference type="ARBA" id="ARBA00012910"/>
    </source>
</evidence>
<dbReference type="PROSITE" id="PS50991">
    <property type="entry name" value="PYR_CT"/>
    <property type="match status" value="1"/>
</dbReference>
<dbReference type="OrthoDB" id="9784013at2"/>
<proteinExistence type="inferred from homology"/>
<evidence type="ECO:0000313" key="8">
    <source>
        <dbReference type="EMBL" id="KZE33934.1"/>
    </source>
</evidence>
<keyword evidence="9" id="KW-1185">Reference proteome</keyword>
<accession>A0A165FQU8</accession>
<dbReference type="PROSITE" id="PS01062">
    <property type="entry name" value="HMG_COA_LYASE"/>
    <property type="match status" value="1"/>
</dbReference>
<dbReference type="PANTHER" id="PTHR42738:SF7">
    <property type="entry name" value="HYDROXYMETHYLGLUTARYL-COA LYASE"/>
    <property type="match status" value="1"/>
</dbReference>
<evidence type="ECO:0000256" key="5">
    <source>
        <dbReference type="ARBA" id="ARBA00023239"/>
    </source>
</evidence>
<evidence type="ECO:0000313" key="9">
    <source>
        <dbReference type="Proteomes" id="UP000076625"/>
    </source>
</evidence>
<dbReference type="Proteomes" id="UP000076625">
    <property type="component" value="Unassembled WGS sequence"/>
</dbReference>
<organism evidence="8 9">
    <name type="scientific">Crenobacter luteus</name>
    <dbReference type="NCBI Taxonomy" id="1452487"/>
    <lineage>
        <taxon>Bacteria</taxon>
        <taxon>Pseudomonadati</taxon>
        <taxon>Pseudomonadota</taxon>
        <taxon>Betaproteobacteria</taxon>
        <taxon>Neisseriales</taxon>
        <taxon>Neisseriaceae</taxon>
        <taxon>Crenobacter</taxon>
    </lineage>
</organism>
<sequence>MTAARVKLVEVGPRDGLQNEPARLTVAERCALIERLAEAGFSSIEAGAFVSPDKVPQMADTAAVLAGLKLDSPIGYPVLVPNERGLDAALAAGAREIAVFAAASDTFSQRNIGADVDASLKRYEAVVRRALDAGLLVRGYVSCVAGCPYEGPIAPERVEEVAGALWEMGCDEISLGDTIGVATPNTVLAMLDAVADRVPVAQLAGHFHDTYGMASANVYAAWRAGVMTFDCSVAGLGGCPYARGATGNVASEDLVWLFKGLGVETGVDLARLVEVAHWISQRLGRAPASRVAHALAPH</sequence>
<evidence type="ECO:0000259" key="7">
    <source>
        <dbReference type="PROSITE" id="PS50991"/>
    </source>
</evidence>
<dbReference type="InterPro" id="IPR000891">
    <property type="entry name" value="PYR_CT"/>
</dbReference>
<gene>
    <name evidence="8" type="ORF">AVW16_07250</name>
</gene>
<dbReference type="GO" id="GO:0046872">
    <property type="term" value="F:metal ion binding"/>
    <property type="evidence" value="ECO:0007669"/>
    <property type="project" value="UniProtKB-KW"/>
</dbReference>
<dbReference type="RefSeq" id="WP_066610663.1">
    <property type="nucleotide sequence ID" value="NZ_LQQU01000011.1"/>
</dbReference>
<dbReference type="Pfam" id="PF00682">
    <property type="entry name" value="HMGL-like"/>
    <property type="match status" value="1"/>
</dbReference>
<name>A0A165FQU8_9NEIS</name>
<dbReference type="InterPro" id="IPR043594">
    <property type="entry name" value="HMGL"/>
</dbReference>
<dbReference type="SUPFAM" id="SSF51569">
    <property type="entry name" value="Aldolase"/>
    <property type="match status" value="1"/>
</dbReference>
<comment type="catalytic activity">
    <reaction evidence="6">
        <text>(3S)-3-hydroxy-3-methylglutaryl-CoA = acetoacetate + acetyl-CoA</text>
        <dbReference type="Rhea" id="RHEA:24404"/>
        <dbReference type="ChEBI" id="CHEBI:13705"/>
        <dbReference type="ChEBI" id="CHEBI:43074"/>
        <dbReference type="ChEBI" id="CHEBI:57288"/>
        <dbReference type="EC" id="4.1.3.4"/>
    </reaction>
</comment>
<dbReference type="CDD" id="cd07938">
    <property type="entry name" value="DRE_TIM_HMGL"/>
    <property type="match status" value="1"/>
</dbReference>
<dbReference type="PANTHER" id="PTHR42738">
    <property type="entry name" value="HYDROXYMETHYLGLUTARYL-COA LYASE"/>
    <property type="match status" value="1"/>
</dbReference>
<dbReference type="EC" id="4.1.3.4" evidence="3"/>
<reference evidence="9" key="1">
    <citation type="submission" date="2016-01" db="EMBL/GenBank/DDBJ databases">
        <title>Draft genome of Chromobacterium sp. F49.</title>
        <authorList>
            <person name="Hong K.W."/>
        </authorList>
    </citation>
    <scope>NUCLEOTIDE SEQUENCE [LARGE SCALE GENOMIC DNA]</scope>
    <source>
        <strain evidence="9">CN10</strain>
    </source>
</reference>
<dbReference type="InterPro" id="IPR000138">
    <property type="entry name" value="HMG_CoA_lyase_AS"/>
</dbReference>
<dbReference type="NCBIfam" id="NF004283">
    <property type="entry name" value="PRK05692.1"/>
    <property type="match status" value="1"/>
</dbReference>
<dbReference type="FunFam" id="3.20.20.70:FF:000071">
    <property type="entry name" value="Hydroxymethylglutaryl-CoA lyase"/>
    <property type="match status" value="1"/>
</dbReference>
<dbReference type="EMBL" id="LQQU01000011">
    <property type="protein sequence ID" value="KZE33934.1"/>
    <property type="molecule type" value="Genomic_DNA"/>
</dbReference>
<dbReference type="AlphaFoldDB" id="A0A165FQU8"/>
<comment type="pathway">
    <text evidence="1">Metabolic intermediate metabolism; (S)-3-hydroxy-3-methylglutaryl-CoA degradation; acetoacetate from (S)-3-hydroxy-3-methylglutaryl-CoA: step 1/1.</text>
</comment>
<dbReference type="UniPathway" id="UPA00896">
    <property type="reaction ID" value="UER00863"/>
</dbReference>
<evidence type="ECO:0000256" key="1">
    <source>
        <dbReference type="ARBA" id="ARBA00005143"/>
    </source>
</evidence>
<dbReference type="Gene3D" id="3.20.20.70">
    <property type="entry name" value="Aldolase class I"/>
    <property type="match status" value="1"/>
</dbReference>
<dbReference type="GO" id="GO:0046951">
    <property type="term" value="P:ketone body biosynthetic process"/>
    <property type="evidence" value="ECO:0007669"/>
    <property type="project" value="TreeGrafter"/>
</dbReference>
<comment type="similarity">
    <text evidence="2">Belongs to the HMG-CoA lyase family.</text>
</comment>
<dbReference type="GO" id="GO:0004419">
    <property type="term" value="F:hydroxymethylglutaryl-CoA lyase activity"/>
    <property type="evidence" value="ECO:0007669"/>
    <property type="project" value="UniProtKB-EC"/>
</dbReference>
<evidence type="ECO:0000256" key="6">
    <source>
        <dbReference type="ARBA" id="ARBA00049877"/>
    </source>
</evidence>
<evidence type="ECO:0000256" key="4">
    <source>
        <dbReference type="ARBA" id="ARBA00022723"/>
    </source>
</evidence>
<dbReference type="GO" id="GO:0006552">
    <property type="term" value="P:L-leucine catabolic process"/>
    <property type="evidence" value="ECO:0007669"/>
    <property type="project" value="TreeGrafter"/>
</dbReference>
<protein>
    <recommendedName>
        <fullName evidence="3">hydroxymethylglutaryl-CoA lyase</fullName>
        <ecNumber evidence="3">4.1.3.4</ecNumber>
    </recommendedName>
</protein>
<keyword evidence="4" id="KW-0479">Metal-binding</keyword>